<dbReference type="PANTHER" id="PTHR10000:SF8">
    <property type="entry name" value="HAD SUPERFAMILY HYDROLASE-LIKE, TYPE 3"/>
    <property type="match status" value="1"/>
</dbReference>
<dbReference type="Gene3D" id="3.40.50.1000">
    <property type="entry name" value="HAD superfamily/HAD-like"/>
    <property type="match status" value="1"/>
</dbReference>
<dbReference type="Proteomes" id="UP000249008">
    <property type="component" value="Chromosome 1"/>
</dbReference>
<dbReference type="NCBIfam" id="TIGR01484">
    <property type="entry name" value="HAD-SF-IIB"/>
    <property type="match status" value="1"/>
</dbReference>
<name>A0AAX1TR10_9FUSO</name>
<evidence type="ECO:0000313" key="2">
    <source>
        <dbReference type="Proteomes" id="UP000249008"/>
    </source>
</evidence>
<dbReference type="InterPro" id="IPR006379">
    <property type="entry name" value="HAD-SF_hydro_IIB"/>
</dbReference>
<organism evidence="1 2">
    <name type="scientific">Fusobacterium ulcerans</name>
    <dbReference type="NCBI Taxonomy" id="861"/>
    <lineage>
        <taxon>Bacteria</taxon>
        <taxon>Fusobacteriati</taxon>
        <taxon>Fusobacteriota</taxon>
        <taxon>Fusobacteriia</taxon>
        <taxon>Fusobacteriales</taxon>
        <taxon>Fusobacteriaceae</taxon>
        <taxon>Fusobacterium</taxon>
    </lineage>
</organism>
<dbReference type="Pfam" id="PF08282">
    <property type="entry name" value="Hydrolase_3"/>
    <property type="match status" value="1"/>
</dbReference>
<proteinExistence type="predicted"/>
<dbReference type="PANTHER" id="PTHR10000">
    <property type="entry name" value="PHOSPHOSERINE PHOSPHATASE"/>
    <property type="match status" value="1"/>
</dbReference>
<dbReference type="GO" id="GO:0005829">
    <property type="term" value="C:cytosol"/>
    <property type="evidence" value="ECO:0007669"/>
    <property type="project" value="TreeGrafter"/>
</dbReference>
<dbReference type="Gene3D" id="3.30.1240.10">
    <property type="match status" value="1"/>
</dbReference>
<dbReference type="CDD" id="cd07516">
    <property type="entry name" value="HAD_Pase"/>
    <property type="match status" value="1"/>
</dbReference>
<dbReference type="KEGG" id="ful:C4N20_06310"/>
<dbReference type="SUPFAM" id="SSF56784">
    <property type="entry name" value="HAD-like"/>
    <property type="match status" value="1"/>
</dbReference>
<dbReference type="GeneID" id="78454415"/>
<dbReference type="GO" id="GO:0000287">
    <property type="term" value="F:magnesium ion binding"/>
    <property type="evidence" value="ECO:0007669"/>
    <property type="project" value="TreeGrafter"/>
</dbReference>
<dbReference type="NCBIfam" id="TIGR00099">
    <property type="entry name" value="Cof-subfamily"/>
    <property type="match status" value="1"/>
</dbReference>
<gene>
    <name evidence="1" type="ORF">NCTC12112_03151</name>
</gene>
<dbReference type="GO" id="GO:0016791">
    <property type="term" value="F:phosphatase activity"/>
    <property type="evidence" value="ECO:0007669"/>
    <property type="project" value="TreeGrafter"/>
</dbReference>
<dbReference type="AlphaFoldDB" id="A0AAX1TR10"/>
<dbReference type="InterPro" id="IPR023214">
    <property type="entry name" value="HAD_sf"/>
</dbReference>
<dbReference type="InterPro" id="IPR036412">
    <property type="entry name" value="HAD-like_sf"/>
</dbReference>
<evidence type="ECO:0000313" key="1">
    <source>
        <dbReference type="EMBL" id="SQJ15870.1"/>
    </source>
</evidence>
<reference evidence="1 2" key="1">
    <citation type="submission" date="2018-06" db="EMBL/GenBank/DDBJ databases">
        <authorList>
            <consortium name="Pathogen Informatics"/>
            <person name="Doyle S."/>
        </authorList>
    </citation>
    <scope>NUCLEOTIDE SEQUENCE [LARGE SCALE GENOMIC DNA]</scope>
    <source>
        <strain evidence="1 2">NCTC12112</strain>
    </source>
</reference>
<sequence length="267" mass="30246">MKKYKMIFSDIDGTLLDSTHQVRENTKKKIKEIEKKGIPFILVSARMPEGIYTIQKAADLESPIVAYSGGLVLDTDRKIIKSNGMSQKKADEITGYIKEKWNNMCISIYSGSLWISFNRSDCWIRQEEEITTLKCIEGNFIDILENNTDVHKIMCMGDPEKIAEIENILKIKYPELSVYRSKDTYLEIMDGKTLKSNAVKVLCEIKNISIEETISFGDNFNDIDMLTATGMGVAMGNAPDEVKKYADKITLDNDSEGLLHMLEKLGM</sequence>
<accession>A0AAX1TR10</accession>
<protein>
    <submittedName>
        <fullName evidence="1">Phosphoglycolate phosphatase</fullName>
    </submittedName>
</protein>
<dbReference type="SFLD" id="SFLDG01140">
    <property type="entry name" value="C2.B:_Phosphomannomutase_and_P"/>
    <property type="match status" value="1"/>
</dbReference>
<dbReference type="SFLD" id="SFLDS00003">
    <property type="entry name" value="Haloacid_Dehalogenase"/>
    <property type="match status" value="1"/>
</dbReference>
<dbReference type="RefSeq" id="WP_005978601.1">
    <property type="nucleotide sequence ID" value="NZ_CABKNW010000004.1"/>
</dbReference>
<dbReference type="EMBL" id="LS483487">
    <property type="protein sequence ID" value="SQJ15870.1"/>
    <property type="molecule type" value="Genomic_DNA"/>
</dbReference>
<dbReference type="InterPro" id="IPR000150">
    <property type="entry name" value="Cof"/>
</dbReference>